<sequence length="111" mass="12155">MTRTRPNTFAPLTDDPLEKVAVFQPRTEKPTVPKDETRRIAEASGFSARTQNTALPKVDARSLRSRGRTAQLNINVKPETKDAFWRFASANGYGAGEEALQALLALASPQA</sequence>
<dbReference type="EMBL" id="JACIJG010000023">
    <property type="protein sequence ID" value="MBB5704077.1"/>
    <property type="molecule type" value="Genomic_DNA"/>
</dbReference>
<protein>
    <recommendedName>
        <fullName evidence="3">Stability/partitioning determinant</fullName>
    </recommendedName>
</protein>
<dbReference type="RefSeq" id="WP_183656978.1">
    <property type="nucleotide sequence ID" value="NZ_JACIJG010000023.1"/>
</dbReference>
<organism evidence="1 2">
    <name type="scientific">Brucella daejeonensis</name>
    <dbReference type="NCBI Taxonomy" id="659015"/>
    <lineage>
        <taxon>Bacteria</taxon>
        <taxon>Pseudomonadati</taxon>
        <taxon>Pseudomonadota</taxon>
        <taxon>Alphaproteobacteria</taxon>
        <taxon>Hyphomicrobiales</taxon>
        <taxon>Brucellaceae</taxon>
        <taxon>Brucella/Ochrobactrum group</taxon>
        <taxon>Brucella</taxon>
    </lineage>
</organism>
<name>A0A7W9B0W6_9HYPH</name>
<dbReference type="Proteomes" id="UP000555546">
    <property type="component" value="Unassembled WGS sequence"/>
</dbReference>
<evidence type="ECO:0000313" key="2">
    <source>
        <dbReference type="Proteomes" id="UP000555546"/>
    </source>
</evidence>
<keyword evidence="2" id="KW-1185">Reference proteome</keyword>
<accession>A0A7W9B0W6</accession>
<comment type="caution">
    <text evidence="1">The sequence shown here is derived from an EMBL/GenBank/DDBJ whole genome shotgun (WGS) entry which is preliminary data.</text>
</comment>
<evidence type="ECO:0000313" key="1">
    <source>
        <dbReference type="EMBL" id="MBB5704077.1"/>
    </source>
</evidence>
<proteinExistence type="predicted"/>
<evidence type="ECO:0008006" key="3">
    <source>
        <dbReference type="Google" id="ProtNLM"/>
    </source>
</evidence>
<dbReference type="AlphaFoldDB" id="A0A7W9B0W6"/>
<reference evidence="1 2" key="1">
    <citation type="submission" date="2020-08" db="EMBL/GenBank/DDBJ databases">
        <title>Genomic Encyclopedia of Type Strains, Phase IV (KMG-IV): sequencing the most valuable type-strain genomes for metagenomic binning, comparative biology and taxonomic classification.</title>
        <authorList>
            <person name="Goeker M."/>
        </authorList>
    </citation>
    <scope>NUCLEOTIDE SEQUENCE [LARGE SCALE GENOMIC DNA]</scope>
    <source>
        <strain evidence="1 2">DSM 26944</strain>
    </source>
</reference>
<gene>
    <name evidence="1" type="ORF">FHS76_003992</name>
</gene>